<keyword evidence="1 2" id="KW-0378">Hydrolase</keyword>
<reference evidence="2" key="1">
    <citation type="journal article" date="2019" name="Nat. Med.">
        <title>A library of human gut bacterial isolates paired with longitudinal multiomics data enables mechanistic microbiome research.</title>
        <authorList>
            <person name="Poyet M."/>
            <person name="Groussin M."/>
            <person name="Gibbons S.M."/>
            <person name="Avila-Pacheco J."/>
            <person name="Jiang X."/>
            <person name="Kearney S.M."/>
            <person name="Perrotta A.R."/>
            <person name="Berdy B."/>
            <person name="Zhao S."/>
            <person name="Lieberman T.D."/>
            <person name="Swanson P.K."/>
            <person name="Smith M."/>
            <person name="Roesemann S."/>
            <person name="Alexander J.E."/>
            <person name="Rich S.A."/>
            <person name="Livny J."/>
            <person name="Vlamakis H."/>
            <person name="Clish C."/>
            <person name="Bullock K."/>
            <person name="Deik A."/>
            <person name="Scott J."/>
            <person name="Pierce K.A."/>
            <person name="Xavier R.J."/>
            <person name="Alm E.J."/>
        </authorList>
    </citation>
    <scope>NUCLEOTIDE SEQUENCE</scope>
    <source>
        <strain evidence="2">BIOML-A179</strain>
    </source>
</reference>
<comment type="caution">
    <text evidence="2">The sequence shown here is derived from an EMBL/GenBank/DDBJ whole genome shotgun (WGS) entry which is preliminary data.</text>
</comment>
<dbReference type="AlphaFoldDB" id="A0A6G2CNB7"/>
<evidence type="ECO:0000313" key="2">
    <source>
        <dbReference type="EMBL" id="MTL94386.1"/>
    </source>
</evidence>
<evidence type="ECO:0000256" key="1">
    <source>
        <dbReference type="ARBA" id="ARBA00022801"/>
    </source>
</evidence>
<protein>
    <submittedName>
        <fullName evidence="2">Class B sortase</fullName>
        <ecNumber evidence="2">3.4.22.71</ecNumber>
    </submittedName>
</protein>
<gene>
    <name evidence="2" type="primary">srtB</name>
    <name evidence="2" type="ORF">GMA64_07595</name>
</gene>
<dbReference type="RefSeq" id="WP_129821531.1">
    <property type="nucleotide sequence ID" value="NZ_JADMYN010000012.1"/>
</dbReference>
<dbReference type="Gene3D" id="2.40.260.10">
    <property type="entry name" value="Sortase"/>
    <property type="match status" value="1"/>
</dbReference>
<dbReference type="InterPro" id="IPR023365">
    <property type="entry name" value="Sortase_dom-sf"/>
</dbReference>
<dbReference type="NCBIfam" id="TIGR03064">
    <property type="entry name" value="sortase_srtB"/>
    <property type="match status" value="1"/>
</dbReference>
<dbReference type="InterPro" id="IPR005754">
    <property type="entry name" value="Sortase"/>
</dbReference>
<sequence length="256" mass="30422">MKKNIRVVVKLILIWMLCFSSSAILIKLTAYKKADNVYENIREMTKATTGTPPIEETEANEENKEVDQSIVDDKYDKLSSINSDYRFWLQVDNTNIDYPVVQSQDNQYYLKHDFNKNYLASGSIFMDYRNKFEEDHSVILYGHDMKNKSMFGEVANFKKEDFFNENNLIRVEYKGMTYIYEVFSAYVADFYHGDYLKIHFEDEKDKQAYLNYIKDRSLYQKQIELNANDQIMTLYTCSYEFENARTIVHSKLISKE</sequence>
<dbReference type="EMBL" id="WMQV01000014">
    <property type="protein sequence ID" value="MTL94386.1"/>
    <property type="molecule type" value="Genomic_DNA"/>
</dbReference>
<organism evidence="2">
    <name type="scientific">Turicibacter sanguinis</name>
    <dbReference type="NCBI Taxonomy" id="154288"/>
    <lineage>
        <taxon>Bacteria</taxon>
        <taxon>Bacillati</taxon>
        <taxon>Bacillota</taxon>
        <taxon>Erysipelotrichia</taxon>
        <taxon>Erysipelotrichales</taxon>
        <taxon>Turicibacteraceae</taxon>
        <taxon>Turicibacter</taxon>
    </lineage>
</organism>
<name>A0A6G2CNB7_9FIRM</name>
<dbReference type="CDD" id="cd05826">
    <property type="entry name" value="Sortase_B"/>
    <property type="match status" value="1"/>
</dbReference>
<dbReference type="SUPFAM" id="SSF63817">
    <property type="entry name" value="Sortase"/>
    <property type="match status" value="1"/>
</dbReference>
<proteinExistence type="predicted"/>
<dbReference type="Pfam" id="PF04203">
    <property type="entry name" value="Sortase"/>
    <property type="match status" value="1"/>
</dbReference>
<dbReference type="EC" id="3.4.22.71" evidence="2"/>
<dbReference type="InterPro" id="IPR009835">
    <property type="entry name" value="SrtB"/>
</dbReference>
<accession>A0A6G2CNB7</accession>
<dbReference type="GO" id="GO:0016787">
    <property type="term" value="F:hydrolase activity"/>
    <property type="evidence" value="ECO:0007669"/>
    <property type="project" value="UniProtKB-KW"/>
</dbReference>